<reference evidence="3 4" key="1">
    <citation type="submission" date="2023-01" db="EMBL/GenBank/DDBJ databases">
        <title>Analysis of 21 Apiospora genomes using comparative genomics revels a genus with tremendous synthesis potential of carbohydrate active enzymes and secondary metabolites.</title>
        <authorList>
            <person name="Sorensen T."/>
        </authorList>
    </citation>
    <scope>NUCLEOTIDE SEQUENCE [LARGE SCALE GENOMIC DNA]</scope>
    <source>
        <strain evidence="3 4">CBS 117206</strain>
    </source>
</reference>
<feature type="compositionally biased region" description="Low complexity" evidence="2">
    <location>
        <begin position="42"/>
        <end position="51"/>
    </location>
</feature>
<dbReference type="Proteomes" id="UP001392437">
    <property type="component" value="Unassembled WGS sequence"/>
</dbReference>
<evidence type="ECO:0000256" key="2">
    <source>
        <dbReference type="SAM" id="MobiDB-lite"/>
    </source>
</evidence>
<comment type="caution">
    <text evidence="3">The sequence shown here is derived from an EMBL/GenBank/DDBJ whole genome shotgun (WGS) entry which is preliminary data.</text>
</comment>
<organism evidence="3 4">
    <name type="scientific">Apiospora kogelbergensis</name>
    <dbReference type="NCBI Taxonomy" id="1337665"/>
    <lineage>
        <taxon>Eukaryota</taxon>
        <taxon>Fungi</taxon>
        <taxon>Dikarya</taxon>
        <taxon>Ascomycota</taxon>
        <taxon>Pezizomycotina</taxon>
        <taxon>Sordariomycetes</taxon>
        <taxon>Xylariomycetidae</taxon>
        <taxon>Amphisphaeriales</taxon>
        <taxon>Apiosporaceae</taxon>
        <taxon>Apiospora</taxon>
    </lineage>
</organism>
<sequence length="333" mass="36892">MSEDSEDDAFSEPETPSLDGVKSQDYYTEDGIISLSPPPSPSMSLHSLGMSPLSPLRHSPILHRVVKTRLSSVDRDSEQDLSQDNRDVLVQRLNDLVSRLSGGGELLGDGVTNLHVRVDEMEQILRQSSSPKAQGHRRDTSSISSIQGGPPPMSSGHPSPVQQIARLSGVPLSDTNSAAVPPRLLQNGTEEASQKRRSHFGDPSDHARRVLRDAEQLHGALTGVVMNLKARQEEQDHIHGLLITRAERAAQRIIYLEERVRELEKDQSEGEMEILNLQIQLSAIEVSCLGYVPEDADPELMESINHWKAEWDALKRRRALRKGDAVNAFEPPK</sequence>
<keyword evidence="1" id="KW-0175">Coiled coil</keyword>
<proteinExistence type="predicted"/>
<feature type="region of interest" description="Disordered" evidence="2">
    <location>
        <begin position="125"/>
        <end position="205"/>
    </location>
</feature>
<accession>A0AAW0R8R6</accession>
<feature type="region of interest" description="Disordered" evidence="2">
    <location>
        <begin position="1"/>
        <end position="51"/>
    </location>
</feature>
<evidence type="ECO:0000313" key="4">
    <source>
        <dbReference type="Proteomes" id="UP001392437"/>
    </source>
</evidence>
<evidence type="ECO:0000256" key="1">
    <source>
        <dbReference type="SAM" id="Coils"/>
    </source>
</evidence>
<protein>
    <submittedName>
        <fullName evidence="3">Uncharacterized protein</fullName>
    </submittedName>
</protein>
<gene>
    <name evidence="3" type="ORF">PG999_002624</name>
</gene>
<dbReference type="EMBL" id="JAQQWP010000002">
    <property type="protein sequence ID" value="KAK8130244.1"/>
    <property type="molecule type" value="Genomic_DNA"/>
</dbReference>
<keyword evidence="4" id="KW-1185">Reference proteome</keyword>
<feature type="coiled-coil region" evidence="1">
    <location>
        <begin position="246"/>
        <end position="280"/>
    </location>
</feature>
<feature type="compositionally biased region" description="Low complexity" evidence="2">
    <location>
        <begin position="141"/>
        <end position="160"/>
    </location>
</feature>
<evidence type="ECO:0000313" key="3">
    <source>
        <dbReference type="EMBL" id="KAK8130244.1"/>
    </source>
</evidence>
<dbReference type="AlphaFoldDB" id="A0AAW0R8R6"/>
<name>A0AAW0R8R6_9PEZI</name>
<feature type="compositionally biased region" description="Acidic residues" evidence="2">
    <location>
        <begin position="1"/>
        <end position="11"/>
    </location>
</feature>